<name>A0A0S3QRX5_THET7</name>
<dbReference type="PANTHER" id="PTHR30615:SF8">
    <property type="entry name" value="UPF0047 PROTEIN C4A8.02C"/>
    <property type="match status" value="1"/>
</dbReference>
<dbReference type="InterPro" id="IPR035917">
    <property type="entry name" value="YjbQ-like_sf"/>
</dbReference>
<evidence type="ECO:0008006" key="4">
    <source>
        <dbReference type="Google" id="ProtNLM"/>
    </source>
</evidence>
<dbReference type="Gene3D" id="2.60.120.460">
    <property type="entry name" value="YjbQ-like"/>
    <property type="match status" value="1"/>
</dbReference>
<dbReference type="PANTHER" id="PTHR30615">
    <property type="entry name" value="UNCHARACTERIZED PROTEIN YJBQ-RELATED"/>
    <property type="match status" value="1"/>
</dbReference>
<keyword evidence="3" id="KW-1185">Reference proteome</keyword>
<protein>
    <recommendedName>
        <fullName evidence="4">YjbQ family protein</fullName>
    </recommendedName>
</protein>
<dbReference type="Pfam" id="PF01894">
    <property type="entry name" value="YjbQ"/>
    <property type="match status" value="1"/>
</dbReference>
<dbReference type="NCBIfam" id="TIGR00149">
    <property type="entry name" value="TIGR00149_YjbQ"/>
    <property type="match status" value="1"/>
</dbReference>
<dbReference type="EMBL" id="AP013035">
    <property type="protein sequence ID" value="BAT71086.1"/>
    <property type="molecule type" value="Genomic_DNA"/>
</dbReference>
<organism evidence="2 3">
    <name type="scientific">Thermosulfidibacter takaii (strain DSM 17441 / JCM 13301 / NBRC 103674 / ABI70S6)</name>
    <dbReference type="NCBI Taxonomy" id="1298851"/>
    <lineage>
        <taxon>Bacteria</taxon>
        <taxon>Pseudomonadati</taxon>
        <taxon>Thermosulfidibacterota</taxon>
        <taxon>Thermosulfidibacteria</taxon>
        <taxon>Thermosulfidibacterales</taxon>
        <taxon>Thermosulfidibacteraceae</taxon>
    </lineage>
</organism>
<reference evidence="3" key="1">
    <citation type="journal article" date="2018" name="Science">
        <title>A primordial and reversible TCA cycle in a facultatively chemolithoautotrophic thermophile.</title>
        <authorList>
            <person name="Nunoura T."/>
            <person name="Chikaraishi Y."/>
            <person name="Izaki R."/>
            <person name="Suwa T."/>
            <person name="Sato T."/>
            <person name="Harada T."/>
            <person name="Mori K."/>
            <person name="Kato Y."/>
            <person name="Miyazaki M."/>
            <person name="Shimamura S."/>
            <person name="Yanagawa K."/>
            <person name="Shuto A."/>
            <person name="Ohkouchi N."/>
            <person name="Fujita N."/>
            <person name="Takaki Y."/>
            <person name="Atomi H."/>
            <person name="Takai K."/>
        </authorList>
    </citation>
    <scope>NUCLEOTIDE SEQUENCE [LARGE SCALE GENOMIC DNA]</scope>
    <source>
        <strain evidence="3">DSM 17441 / JCM 13301 / NBRC 103674 / ABI70S6</strain>
    </source>
</reference>
<dbReference type="Proteomes" id="UP000063234">
    <property type="component" value="Chromosome"/>
</dbReference>
<evidence type="ECO:0000256" key="1">
    <source>
        <dbReference type="ARBA" id="ARBA00005534"/>
    </source>
</evidence>
<dbReference type="SUPFAM" id="SSF111038">
    <property type="entry name" value="YjbQ-like"/>
    <property type="match status" value="1"/>
</dbReference>
<evidence type="ECO:0000313" key="2">
    <source>
        <dbReference type="EMBL" id="BAT71086.1"/>
    </source>
</evidence>
<dbReference type="InterPro" id="IPR001602">
    <property type="entry name" value="UPF0047_YjbQ-like"/>
</dbReference>
<evidence type="ECO:0000313" key="3">
    <source>
        <dbReference type="Proteomes" id="UP000063234"/>
    </source>
</evidence>
<dbReference type="KEGG" id="ttk:TST_0277"/>
<accession>A0A0S3QRX5</accession>
<proteinExistence type="inferred from homology"/>
<sequence>MVRHYEINLKTKGTNHVIDITPHITEKVQHSGISNGIGCVIIPGSTGAITTIEYEPGVINDLIRAIERMAPRNIPYEHDKAWHDGNGFSHVRSALIGTSFSFPIQNGRPVLGTWQQIVFIECDNRPRNRRLILTVVGE</sequence>
<dbReference type="AlphaFoldDB" id="A0A0S3QRX5"/>
<dbReference type="PIRSF" id="PIRSF004681">
    <property type="entry name" value="UCP004681"/>
    <property type="match status" value="1"/>
</dbReference>
<dbReference type="RefSeq" id="WP_068548966.1">
    <property type="nucleotide sequence ID" value="NZ_AP013035.1"/>
</dbReference>
<comment type="similarity">
    <text evidence="1">Belongs to the UPF0047 family.</text>
</comment>
<gene>
    <name evidence="2" type="ORF">TST_0277</name>
</gene>
<dbReference type="STRING" id="1298851.TST_0277"/>
<dbReference type="OrthoDB" id="9801725at2"/>